<comment type="caution">
    <text evidence="3">The sequence shown here is derived from an EMBL/GenBank/DDBJ whole genome shotgun (WGS) entry which is preliminary data.</text>
</comment>
<dbReference type="PANTHER" id="PTHR23248">
    <property type="entry name" value="PHOSPHOLIPID SCRAMBLASE-RELATED"/>
    <property type="match status" value="1"/>
</dbReference>
<proteinExistence type="inferred from homology"/>
<dbReference type="GO" id="GO:0017128">
    <property type="term" value="F:phospholipid scramblase activity"/>
    <property type="evidence" value="ECO:0007669"/>
    <property type="project" value="InterPro"/>
</dbReference>
<evidence type="ECO:0000256" key="1">
    <source>
        <dbReference type="ARBA" id="ARBA00005350"/>
    </source>
</evidence>
<protein>
    <recommendedName>
        <fullName evidence="2">Phospholipid scramblase</fullName>
    </recommendedName>
</protein>
<dbReference type="EMBL" id="SCEB01214092">
    <property type="protein sequence ID" value="RXM37201.1"/>
    <property type="molecule type" value="Genomic_DNA"/>
</dbReference>
<keyword evidence="4" id="KW-1185">Reference proteome</keyword>
<evidence type="ECO:0000313" key="3">
    <source>
        <dbReference type="EMBL" id="RXM37201.1"/>
    </source>
</evidence>
<dbReference type="InterPro" id="IPR005552">
    <property type="entry name" value="Scramblase"/>
</dbReference>
<organism evidence="3 4">
    <name type="scientific">Acipenser ruthenus</name>
    <name type="common">Sterlet sturgeon</name>
    <dbReference type="NCBI Taxonomy" id="7906"/>
    <lineage>
        <taxon>Eukaryota</taxon>
        <taxon>Metazoa</taxon>
        <taxon>Chordata</taxon>
        <taxon>Craniata</taxon>
        <taxon>Vertebrata</taxon>
        <taxon>Euteleostomi</taxon>
        <taxon>Actinopterygii</taxon>
        <taxon>Chondrostei</taxon>
        <taxon>Acipenseriformes</taxon>
        <taxon>Acipenseridae</taxon>
        <taxon>Acipenser</taxon>
    </lineage>
</organism>
<sequence>MGKVMAAIGQYSLPSYGPVSFPQIPTSASIAQQGPAPQIGHSPALHVVYRAAPVRNAAPTPGPVAQLMGLNPSIGLVGQWMPLPADPPPDCPPGLEYLSVMVIQAPEGVPIGCVSRIWHPFEPKFCVNVSGETVLNISAPCRLVSCFSDDHFRVLGSDNVTVVGKISNKFTGVAAEYFTNSDSFGVQFPVDLDVTIKATLIGASFLIVL</sequence>
<dbReference type="Proteomes" id="UP000289886">
    <property type="component" value="Unassembled WGS sequence"/>
</dbReference>
<dbReference type="GO" id="GO:0005886">
    <property type="term" value="C:plasma membrane"/>
    <property type="evidence" value="ECO:0007669"/>
    <property type="project" value="TreeGrafter"/>
</dbReference>
<gene>
    <name evidence="3" type="ORF">EOD39_11119</name>
</gene>
<name>A0A444UPW7_ACIRT</name>
<keyword evidence="2" id="KW-0449">Lipoprotein</keyword>
<dbReference type="AlphaFoldDB" id="A0A444UPW7"/>
<evidence type="ECO:0000313" key="4">
    <source>
        <dbReference type="Proteomes" id="UP000289886"/>
    </source>
</evidence>
<comment type="function">
    <text evidence="2">May mediate accelerated ATP-independent bidirectional transbilayer migration of phospholipids upon binding calcium ions that results in a loss of phospholipid asymmetry in the plasma membrane.</text>
</comment>
<dbReference type="Pfam" id="PF03803">
    <property type="entry name" value="Scramblase"/>
    <property type="match status" value="1"/>
</dbReference>
<accession>A0A444UPW7</accession>
<evidence type="ECO:0000256" key="2">
    <source>
        <dbReference type="RuleBase" id="RU363116"/>
    </source>
</evidence>
<dbReference type="PANTHER" id="PTHR23248:SF9">
    <property type="entry name" value="PHOSPHOLIPID SCRAMBLASE"/>
    <property type="match status" value="1"/>
</dbReference>
<comment type="cofactor">
    <cofactor evidence="2">
        <name>Ca(2+)</name>
        <dbReference type="ChEBI" id="CHEBI:29108"/>
    </cofactor>
</comment>
<reference evidence="3 4" key="1">
    <citation type="submission" date="2019-01" db="EMBL/GenBank/DDBJ databases">
        <title>Draft Genome and Complete Hox-Cluster Characterization of the Sterlet Sturgeon (Acipenser ruthenus).</title>
        <authorList>
            <person name="Wei Q."/>
        </authorList>
    </citation>
    <scope>NUCLEOTIDE SEQUENCE [LARGE SCALE GENOMIC DNA]</scope>
    <source>
        <strain evidence="3">WHYD16114868_AA</strain>
        <tissue evidence="3">Blood</tissue>
    </source>
</reference>
<comment type="similarity">
    <text evidence="1 2">Belongs to the phospholipid scramblase family.</text>
</comment>
<keyword evidence="2" id="KW-0564">Palmitate</keyword>
<keyword evidence="2" id="KW-0106">Calcium</keyword>